<sequence>MIITTARDAEFVAFRVAHHNPPISPCIAMVINQSSAKSVNPADLLVVSAIRRNHVEVDTILGLFGL</sequence>
<gene>
    <name evidence="1" type="ORF">FEAC_20870</name>
</gene>
<comment type="caution">
    <text evidence="1">The sequence shown here is derived from an EMBL/GenBank/DDBJ whole genome shotgun (WGS) entry which is preliminary data.</text>
</comment>
<keyword evidence="2" id="KW-1185">Reference proteome</keyword>
<name>A0A0D8FSI4_9ACTN</name>
<evidence type="ECO:0000313" key="1">
    <source>
        <dbReference type="EMBL" id="KJE76225.1"/>
    </source>
</evidence>
<proteinExistence type="predicted"/>
<evidence type="ECO:0000313" key="2">
    <source>
        <dbReference type="Proteomes" id="UP000032336"/>
    </source>
</evidence>
<organism evidence="1 2">
    <name type="scientific">Ferrimicrobium acidiphilum DSM 19497</name>
    <dbReference type="NCBI Taxonomy" id="1121877"/>
    <lineage>
        <taxon>Bacteria</taxon>
        <taxon>Bacillati</taxon>
        <taxon>Actinomycetota</taxon>
        <taxon>Acidimicrobiia</taxon>
        <taxon>Acidimicrobiales</taxon>
        <taxon>Acidimicrobiaceae</taxon>
        <taxon>Ferrimicrobium</taxon>
    </lineage>
</organism>
<dbReference type="EMBL" id="JXUW01000020">
    <property type="protein sequence ID" value="KJE76225.1"/>
    <property type="molecule type" value="Genomic_DNA"/>
</dbReference>
<reference evidence="1 2" key="1">
    <citation type="submission" date="2015-01" db="EMBL/GenBank/DDBJ databases">
        <title>Draft genome of the acidophilic iron oxidizer Ferrimicrobium acidiphilum strain T23.</title>
        <authorList>
            <person name="Poehlein A."/>
            <person name="Eisen S."/>
            <person name="Schloemann M."/>
            <person name="Johnson B.D."/>
            <person name="Daniel R."/>
            <person name="Muehling M."/>
        </authorList>
    </citation>
    <scope>NUCLEOTIDE SEQUENCE [LARGE SCALE GENOMIC DNA]</scope>
    <source>
        <strain evidence="1 2">T23</strain>
    </source>
</reference>
<protein>
    <submittedName>
        <fullName evidence="1">Uncharacterized protein</fullName>
    </submittedName>
</protein>
<accession>A0A0D8FSI4</accession>
<dbReference type="AlphaFoldDB" id="A0A0D8FSI4"/>
<dbReference type="Proteomes" id="UP000032336">
    <property type="component" value="Unassembled WGS sequence"/>
</dbReference>